<evidence type="ECO:0000256" key="2">
    <source>
        <dbReference type="ARBA" id="ARBA00022801"/>
    </source>
</evidence>
<keyword evidence="9" id="KW-1185">Reference proteome</keyword>
<comment type="caution">
    <text evidence="8">The sequence shown here is derived from an EMBL/GenBank/DDBJ whole genome shotgun (WGS) entry which is preliminary data.</text>
</comment>
<gene>
    <name evidence="8" type="ORF">DM860_011044</name>
</gene>
<evidence type="ECO:0000313" key="8">
    <source>
        <dbReference type="EMBL" id="RAL51542.1"/>
    </source>
</evidence>
<keyword evidence="4" id="KW-0961">Cell wall biogenesis/degradation</keyword>
<dbReference type="GO" id="GO:0030599">
    <property type="term" value="F:pectinesterase activity"/>
    <property type="evidence" value="ECO:0007669"/>
    <property type="project" value="UniProtKB-EC"/>
</dbReference>
<reference evidence="8 9" key="1">
    <citation type="submission" date="2018-06" db="EMBL/GenBank/DDBJ databases">
        <title>The Genome of Cuscuta australis (Dodder) Provides Insight into the Evolution of Plant Parasitism.</title>
        <authorList>
            <person name="Liu H."/>
        </authorList>
    </citation>
    <scope>NUCLEOTIDE SEQUENCE [LARGE SCALE GENOMIC DNA]</scope>
    <source>
        <strain evidence="9">cv. Yunnan</strain>
        <tissue evidence="8">Vines</tissue>
    </source>
</reference>
<dbReference type="Proteomes" id="UP000249390">
    <property type="component" value="Unassembled WGS sequence"/>
</dbReference>
<dbReference type="EMBL" id="NQVE01000050">
    <property type="protein sequence ID" value="RAL51542.1"/>
    <property type="molecule type" value="Genomic_DNA"/>
</dbReference>
<feature type="region of interest" description="Disordered" evidence="6">
    <location>
        <begin position="227"/>
        <end position="257"/>
    </location>
</feature>
<evidence type="ECO:0000256" key="5">
    <source>
        <dbReference type="ARBA" id="ARBA00047928"/>
    </source>
</evidence>
<evidence type="ECO:0000256" key="3">
    <source>
        <dbReference type="ARBA" id="ARBA00023085"/>
    </source>
</evidence>
<evidence type="ECO:0000256" key="6">
    <source>
        <dbReference type="SAM" id="MobiDB-lite"/>
    </source>
</evidence>
<protein>
    <recommendedName>
        <fullName evidence="7">Pectinesterase catalytic domain-containing protein</fullName>
    </recommendedName>
</protein>
<proteinExistence type="predicted"/>
<keyword evidence="2" id="KW-0378">Hydrolase</keyword>
<dbReference type="InterPro" id="IPR012334">
    <property type="entry name" value="Pectin_lyas_fold"/>
</dbReference>
<evidence type="ECO:0000313" key="9">
    <source>
        <dbReference type="Proteomes" id="UP000249390"/>
    </source>
</evidence>
<accession>A0A328E0N7</accession>
<comment type="pathway">
    <text evidence="1">Glycan metabolism; pectin degradation; 2-dehydro-3-deoxy-D-gluconate from pectin: step 1/5.</text>
</comment>
<dbReference type="PANTHER" id="PTHR31707">
    <property type="entry name" value="PECTINESTERASE"/>
    <property type="match status" value="1"/>
</dbReference>
<organism evidence="8 9">
    <name type="scientific">Cuscuta australis</name>
    <dbReference type="NCBI Taxonomy" id="267555"/>
    <lineage>
        <taxon>Eukaryota</taxon>
        <taxon>Viridiplantae</taxon>
        <taxon>Streptophyta</taxon>
        <taxon>Embryophyta</taxon>
        <taxon>Tracheophyta</taxon>
        <taxon>Spermatophyta</taxon>
        <taxon>Magnoliopsida</taxon>
        <taxon>eudicotyledons</taxon>
        <taxon>Gunneridae</taxon>
        <taxon>Pentapetalae</taxon>
        <taxon>asterids</taxon>
        <taxon>lamiids</taxon>
        <taxon>Solanales</taxon>
        <taxon>Convolvulaceae</taxon>
        <taxon>Cuscuteae</taxon>
        <taxon>Cuscuta</taxon>
        <taxon>Cuscuta subgen. Grammica</taxon>
        <taxon>Cuscuta sect. Cleistogrammica</taxon>
    </lineage>
</organism>
<dbReference type="Pfam" id="PF01095">
    <property type="entry name" value="Pectinesterase"/>
    <property type="match status" value="1"/>
</dbReference>
<dbReference type="GO" id="GO:0042545">
    <property type="term" value="P:cell wall modification"/>
    <property type="evidence" value="ECO:0007669"/>
    <property type="project" value="InterPro"/>
</dbReference>
<feature type="compositionally biased region" description="Low complexity" evidence="6">
    <location>
        <begin position="241"/>
        <end position="257"/>
    </location>
</feature>
<dbReference type="InterPro" id="IPR011050">
    <property type="entry name" value="Pectin_lyase_fold/virulence"/>
</dbReference>
<dbReference type="InterPro" id="IPR000070">
    <property type="entry name" value="Pectinesterase_cat"/>
</dbReference>
<evidence type="ECO:0000256" key="4">
    <source>
        <dbReference type="ARBA" id="ARBA00023316"/>
    </source>
</evidence>
<evidence type="ECO:0000259" key="7">
    <source>
        <dbReference type="Pfam" id="PF01095"/>
    </source>
</evidence>
<name>A0A328E0N7_9ASTE</name>
<feature type="domain" description="Pectinesterase catalytic" evidence="7">
    <location>
        <begin position="86"/>
        <end position="220"/>
    </location>
</feature>
<comment type="catalytic activity">
    <reaction evidence="5">
        <text>[(1-&gt;4)-alpha-D-galacturonosyl methyl ester](n) + n H2O = [(1-&gt;4)-alpha-D-galacturonosyl](n) + n methanol + n H(+)</text>
        <dbReference type="Rhea" id="RHEA:22380"/>
        <dbReference type="Rhea" id="RHEA-COMP:14570"/>
        <dbReference type="Rhea" id="RHEA-COMP:14573"/>
        <dbReference type="ChEBI" id="CHEBI:15377"/>
        <dbReference type="ChEBI" id="CHEBI:15378"/>
        <dbReference type="ChEBI" id="CHEBI:17790"/>
        <dbReference type="ChEBI" id="CHEBI:140522"/>
        <dbReference type="ChEBI" id="CHEBI:140523"/>
        <dbReference type="EC" id="3.1.1.11"/>
    </reaction>
</comment>
<dbReference type="SUPFAM" id="SSF51126">
    <property type="entry name" value="Pectin lyase-like"/>
    <property type="match status" value="1"/>
</dbReference>
<sequence>MMSSSSSSNVVATAAVGSSSQGGGGGGAATNDVTFKADVVVSPNPSTIPAGAFKSITEALATAPPPPARFGIHVMAGTRNNVDGSKTTNTITADGRAVPDDINGGGICIHRCQILATPELLKAMAEEEAAGRSIESYLGRPWKKYSRTVIMNTNMEGFLNHAGWTEWPGAPDDTYDTVYYAEYQNSGDGAATDGRVAWKGYIREGFDPSKFTVAAFIDGNSWLPKTGVPFTPGLQDDDEPAAPAHPSDSDPLSIRGP</sequence>
<evidence type="ECO:0000256" key="1">
    <source>
        <dbReference type="ARBA" id="ARBA00005184"/>
    </source>
</evidence>
<dbReference type="GO" id="GO:0045490">
    <property type="term" value="P:pectin catabolic process"/>
    <property type="evidence" value="ECO:0007669"/>
    <property type="project" value="UniProtKB-UniPathway"/>
</dbReference>
<dbReference type="UniPathway" id="UPA00545">
    <property type="reaction ID" value="UER00823"/>
</dbReference>
<dbReference type="AlphaFoldDB" id="A0A328E0N7"/>
<keyword evidence="3" id="KW-0063">Aspartyl esterase</keyword>
<dbReference type="Gene3D" id="2.160.20.10">
    <property type="entry name" value="Single-stranded right-handed beta-helix, Pectin lyase-like"/>
    <property type="match status" value="1"/>
</dbReference>